<dbReference type="Proteomes" id="UP000055611">
    <property type="component" value="Chromosome"/>
</dbReference>
<dbReference type="PROSITE" id="PS51788">
    <property type="entry name" value="CULT"/>
    <property type="match status" value="1"/>
</dbReference>
<reference evidence="4 6" key="2">
    <citation type="submission" date="2019-03" db="EMBL/GenBank/DDBJ databases">
        <title>Genomic Encyclopedia of Type Strains, Phase IV (KMG-IV): sequencing the most valuable type-strain genomes for metagenomic binning, comparative biology and taxonomic classification.</title>
        <authorList>
            <person name="Goeker M."/>
        </authorList>
    </citation>
    <scope>NUCLEOTIDE SEQUENCE [LARGE SCALE GENOMIC DNA]</scope>
    <source>
        <strain evidence="4 6">DSM 101483</strain>
    </source>
</reference>
<keyword evidence="5" id="KW-1185">Reference proteome</keyword>
<sequence>MTVCKTKPIRALREDTGRTPPPGQGSDGNGSGPGTEREGTGDRPETVADEPGGVLVCRGCRTKITSPSLAMAVDGKHRHVFFNPYGLVFELGCFASARNLVAEGVPVAEFTWFPGYRWQPVTCSGCRAQLGWKYLGADSGFFGLILKNLLDARGTWP</sequence>
<dbReference type="EMBL" id="SOBK01000007">
    <property type="protein sequence ID" value="TDT87903.1"/>
    <property type="molecule type" value="Genomic_DNA"/>
</dbReference>
<evidence type="ECO:0000313" key="6">
    <source>
        <dbReference type="Proteomes" id="UP000295506"/>
    </source>
</evidence>
<evidence type="ECO:0000259" key="2">
    <source>
        <dbReference type="PROSITE" id="PS51788"/>
    </source>
</evidence>
<accession>A0A126QLB5</accession>
<gene>
    <name evidence="3" type="ORF">AWY79_03210</name>
    <name evidence="4" type="ORF">EDC59_10798</name>
</gene>
<protein>
    <submittedName>
        <fullName evidence="4">Yippee zinc-binding/DNA-binding/Mis18 protein involved in centromere assembly</fullName>
    </submittedName>
</protein>
<proteinExistence type="predicted"/>
<evidence type="ECO:0000313" key="5">
    <source>
        <dbReference type="Proteomes" id="UP000055611"/>
    </source>
</evidence>
<dbReference type="OrthoDB" id="6197001at2"/>
<evidence type="ECO:0000313" key="4">
    <source>
        <dbReference type="EMBL" id="TDT87903.1"/>
    </source>
</evidence>
<feature type="domain" description="CULT" evidence="2">
    <location>
        <begin position="52"/>
        <end position="153"/>
    </location>
</feature>
<name>A0A126QLB5_9BACT</name>
<dbReference type="InterPro" id="IPR034750">
    <property type="entry name" value="CULT"/>
</dbReference>
<dbReference type="FunFam" id="2.170.150.20:FF:000007">
    <property type="entry name" value="Protein cereblon"/>
    <property type="match status" value="1"/>
</dbReference>
<dbReference type="AlphaFoldDB" id="A0A126QLB5"/>
<evidence type="ECO:0000313" key="3">
    <source>
        <dbReference type="EMBL" id="AMK10195.1"/>
    </source>
</evidence>
<dbReference type="Gene3D" id="2.170.150.20">
    <property type="entry name" value="Peptide methionine sulfoxide reductase"/>
    <property type="match status" value="1"/>
</dbReference>
<dbReference type="Proteomes" id="UP000295506">
    <property type="component" value="Unassembled WGS sequence"/>
</dbReference>
<dbReference type="CDD" id="cd15777">
    <property type="entry name" value="CRBN_C_like"/>
    <property type="match status" value="1"/>
</dbReference>
<dbReference type="KEGG" id="dej:AWY79_03210"/>
<evidence type="ECO:0000256" key="1">
    <source>
        <dbReference type="SAM" id="MobiDB-lite"/>
    </source>
</evidence>
<dbReference type="EMBL" id="CP014206">
    <property type="protein sequence ID" value="AMK10195.1"/>
    <property type="molecule type" value="Genomic_DNA"/>
</dbReference>
<feature type="region of interest" description="Disordered" evidence="1">
    <location>
        <begin position="1"/>
        <end position="50"/>
    </location>
</feature>
<reference evidence="3 5" key="1">
    <citation type="journal article" date="2016" name="Front. Microbiol.">
        <title>Genome Sequence of the Piezophilic, Mesophilic Sulfate-Reducing Bacterium Desulfovibrio indicus J2T.</title>
        <authorList>
            <person name="Cao J."/>
            <person name="Maignien L."/>
            <person name="Shao Z."/>
            <person name="Alain K."/>
            <person name="Jebbar M."/>
        </authorList>
    </citation>
    <scope>NUCLEOTIDE SEQUENCE [LARGE SCALE GENOMIC DNA]</scope>
    <source>
        <strain evidence="3 5">J2</strain>
    </source>
</reference>
<dbReference type="RefSeq" id="WP_066800186.1">
    <property type="nucleotide sequence ID" value="NZ_CP014206.1"/>
</dbReference>
<feature type="compositionally biased region" description="Basic and acidic residues" evidence="1">
    <location>
        <begin position="35"/>
        <end position="46"/>
    </location>
</feature>
<organism evidence="4 6">
    <name type="scientific">Pseudodesulfovibrio indicus</name>
    <dbReference type="NCBI Taxonomy" id="1716143"/>
    <lineage>
        <taxon>Bacteria</taxon>
        <taxon>Pseudomonadati</taxon>
        <taxon>Thermodesulfobacteriota</taxon>
        <taxon>Desulfovibrionia</taxon>
        <taxon>Desulfovibrionales</taxon>
        <taxon>Desulfovibrionaceae</taxon>
    </lineage>
</organism>